<comment type="caution">
    <text evidence="1">The sequence shown here is derived from an EMBL/GenBank/DDBJ whole genome shotgun (WGS) entry which is preliminary data.</text>
</comment>
<evidence type="ECO:0000313" key="1">
    <source>
        <dbReference type="EMBL" id="OMO78226.1"/>
    </source>
</evidence>
<sequence>MGAVEEWDKLEAPCKLNKVIIPTLELLQAAIK</sequence>
<accession>A0A1R3I6J5</accession>
<reference evidence="2" key="1">
    <citation type="submission" date="2013-09" db="EMBL/GenBank/DDBJ databases">
        <title>Corchorus olitorius genome sequencing.</title>
        <authorList>
            <person name="Alam M."/>
            <person name="Haque M.S."/>
            <person name="Islam M.S."/>
            <person name="Emdad E.M."/>
            <person name="Islam M.M."/>
            <person name="Ahmed B."/>
            <person name="Halim A."/>
            <person name="Hossen Q.M.M."/>
            <person name="Hossain M.Z."/>
            <person name="Ahmed R."/>
            <person name="Khan M.M."/>
            <person name="Islam R."/>
            <person name="Rashid M.M."/>
            <person name="Khan S.A."/>
            <person name="Rahman M.S."/>
            <person name="Alam M."/>
            <person name="Yahiya A.S."/>
            <person name="Khan M.S."/>
            <person name="Azam M.S."/>
            <person name="Haque T."/>
            <person name="Lashkar M.Z.H."/>
            <person name="Akhand A.I."/>
            <person name="Morshed G."/>
            <person name="Roy S."/>
            <person name="Uddin K.S."/>
            <person name="Rabeya T."/>
            <person name="Hossain A.S."/>
            <person name="Chowdhury A."/>
            <person name="Snigdha A.R."/>
            <person name="Mortoza M.S."/>
            <person name="Matin S.A."/>
            <person name="Hoque S.M.E."/>
            <person name="Islam M.K."/>
            <person name="Roy D.K."/>
            <person name="Haider R."/>
            <person name="Moosa M.M."/>
            <person name="Elias S.M."/>
            <person name="Hasan A.M."/>
            <person name="Jahan S."/>
            <person name="Shafiuddin M."/>
            <person name="Mahmood N."/>
            <person name="Shommy N.S."/>
        </authorList>
    </citation>
    <scope>NUCLEOTIDE SEQUENCE [LARGE SCALE GENOMIC DNA]</scope>
    <source>
        <strain evidence="2">cv. O-4</strain>
    </source>
</reference>
<dbReference type="EMBL" id="AWUE01018795">
    <property type="protein sequence ID" value="OMO78226.1"/>
    <property type="molecule type" value="Genomic_DNA"/>
</dbReference>
<dbReference type="Proteomes" id="UP000187203">
    <property type="component" value="Unassembled WGS sequence"/>
</dbReference>
<dbReference type="AlphaFoldDB" id="A0A1R3I6J5"/>
<protein>
    <submittedName>
        <fullName evidence="1">Uncharacterized protein</fullName>
    </submittedName>
</protein>
<evidence type="ECO:0000313" key="2">
    <source>
        <dbReference type="Proteomes" id="UP000187203"/>
    </source>
</evidence>
<name>A0A1R3I6J5_9ROSI</name>
<proteinExistence type="predicted"/>
<organism evidence="1 2">
    <name type="scientific">Corchorus olitorius</name>
    <dbReference type="NCBI Taxonomy" id="93759"/>
    <lineage>
        <taxon>Eukaryota</taxon>
        <taxon>Viridiplantae</taxon>
        <taxon>Streptophyta</taxon>
        <taxon>Embryophyta</taxon>
        <taxon>Tracheophyta</taxon>
        <taxon>Spermatophyta</taxon>
        <taxon>Magnoliopsida</taxon>
        <taxon>eudicotyledons</taxon>
        <taxon>Gunneridae</taxon>
        <taxon>Pentapetalae</taxon>
        <taxon>rosids</taxon>
        <taxon>malvids</taxon>
        <taxon>Malvales</taxon>
        <taxon>Malvaceae</taxon>
        <taxon>Grewioideae</taxon>
        <taxon>Apeibeae</taxon>
        <taxon>Corchorus</taxon>
    </lineage>
</organism>
<keyword evidence="2" id="KW-1185">Reference proteome</keyword>
<gene>
    <name evidence="1" type="ORF">COLO4_24801</name>
</gene>